<protein>
    <submittedName>
        <fullName evidence="2">Class I SAM-dependent methyltransferase</fullName>
    </submittedName>
</protein>
<proteinExistence type="predicted"/>
<dbReference type="Pfam" id="PF08241">
    <property type="entry name" value="Methyltransf_11"/>
    <property type="match status" value="1"/>
</dbReference>
<dbReference type="Proteomes" id="UP000664761">
    <property type="component" value="Unassembled WGS sequence"/>
</dbReference>
<keyword evidence="3" id="KW-1185">Reference proteome</keyword>
<accession>A0ABS3F6T7</accession>
<evidence type="ECO:0000313" key="2">
    <source>
        <dbReference type="EMBL" id="MBO0334237.1"/>
    </source>
</evidence>
<dbReference type="GO" id="GO:0008168">
    <property type="term" value="F:methyltransferase activity"/>
    <property type="evidence" value="ECO:0007669"/>
    <property type="project" value="UniProtKB-KW"/>
</dbReference>
<comment type="caution">
    <text evidence="2">The sequence shown here is derived from an EMBL/GenBank/DDBJ whole genome shotgun (WGS) entry which is preliminary data.</text>
</comment>
<gene>
    <name evidence="2" type="ORF">J0X12_11450</name>
</gene>
<dbReference type="Gene3D" id="3.40.50.150">
    <property type="entry name" value="Vaccinia Virus protein VP39"/>
    <property type="match status" value="1"/>
</dbReference>
<feature type="domain" description="Methyltransferase type 11" evidence="1">
    <location>
        <begin position="122"/>
        <end position="183"/>
    </location>
</feature>
<evidence type="ECO:0000313" key="3">
    <source>
        <dbReference type="Proteomes" id="UP000664761"/>
    </source>
</evidence>
<dbReference type="RefSeq" id="WP_207045799.1">
    <property type="nucleotide sequence ID" value="NZ_JAFLNC010000003.1"/>
</dbReference>
<dbReference type="InterPro" id="IPR013216">
    <property type="entry name" value="Methyltransf_11"/>
</dbReference>
<reference evidence="2 3" key="1">
    <citation type="submission" date="2021-03" db="EMBL/GenBank/DDBJ databases">
        <title>Sneathiella sp. CAU 1612 isolated from Kang Won-do.</title>
        <authorList>
            <person name="Kim W."/>
        </authorList>
    </citation>
    <scope>NUCLEOTIDE SEQUENCE [LARGE SCALE GENOMIC DNA]</scope>
    <source>
        <strain evidence="2 3">CAU 1612</strain>
    </source>
</reference>
<dbReference type="SUPFAM" id="SSF53335">
    <property type="entry name" value="S-adenosyl-L-methionine-dependent methyltransferases"/>
    <property type="match status" value="1"/>
</dbReference>
<sequence length="261" mass="29640">MLRFVFTKTARYPGLEVEHNQFRRSLRTLLVNIKYRGFRRTLLGLLAIACAKAHLPLLQDHRFSRQNMRESGLDTDGIVELDVLDIPDKMKSSAQRYEAASEYEFRHILERLNIENSSYHFLDYGSGKGAILAAAAKYPFLSVTGVELSEQLHQTALQNIEDMKRDVRTQCGSIASVQGDAASYTLPPVPHVIYIFNAFGPDILQSVLDHIAIDLADVHEPIYFLYNNPMHHELLEMSPEFDKLSNAFGGKWMVFARPGQV</sequence>
<organism evidence="2 3">
    <name type="scientific">Sneathiella sedimenti</name>
    <dbReference type="NCBI Taxonomy" id="2816034"/>
    <lineage>
        <taxon>Bacteria</taxon>
        <taxon>Pseudomonadati</taxon>
        <taxon>Pseudomonadota</taxon>
        <taxon>Alphaproteobacteria</taxon>
        <taxon>Sneathiellales</taxon>
        <taxon>Sneathiellaceae</taxon>
        <taxon>Sneathiella</taxon>
    </lineage>
</organism>
<keyword evidence="2" id="KW-0489">Methyltransferase</keyword>
<dbReference type="EMBL" id="JAFLNC010000003">
    <property type="protein sequence ID" value="MBO0334237.1"/>
    <property type="molecule type" value="Genomic_DNA"/>
</dbReference>
<evidence type="ECO:0000259" key="1">
    <source>
        <dbReference type="Pfam" id="PF08241"/>
    </source>
</evidence>
<dbReference type="CDD" id="cd02440">
    <property type="entry name" value="AdoMet_MTases"/>
    <property type="match status" value="1"/>
</dbReference>
<dbReference type="GO" id="GO:0032259">
    <property type="term" value="P:methylation"/>
    <property type="evidence" value="ECO:0007669"/>
    <property type="project" value="UniProtKB-KW"/>
</dbReference>
<name>A0ABS3F6T7_9PROT</name>
<dbReference type="InterPro" id="IPR029063">
    <property type="entry name" value="SAM-dependent_MTases_sf"/>
</dbReference>
<keyword evidence="2" id="KW-0808">Transferase</keyword>